<sequence length="139" mass="14875">MATFDSSEQTHPAVLPQRRALEPQGADNPESRGETALRLRQAVFGGAGVEHGRGETRAFRPRSKKYFGYQTGDLVRAVVPTGKGSGTHVGRVCVRVTGSFDITTSSGRMAGINHRDIRLLQRGGGYGYTARTEAQGVSG</sequence>
<dbReference type="AlphaFoldDB" id="A0A4U0SLV3"/>
<feature type="compositionally biased region" description="Polar residues" evidence="1">
    <location>
        <begin position="1"/>
        <end position="10"/>
    </location>
</feature>
<organism evidence="2 3">
    <name type="scientific">Actinacidiphila oryziradicis</name>
    <dbReference type="NCBI Taxonomy" id="2571141"/>
    <lineage>
        <taxon>Bacteria</taxon>
        <taxon>Bacillati</taxon>
        <taxon>Actinomycetota</taxon>
        <taxon>Actinomycetes</taxon>
        <taxon>Kitasatosporales</taxon>
        <taxon>Streptomycetaceae</taxon>
        <taxon>Actinacidiphila</taxon>
    </lineage>
</organism>
<evidence type="ECO:0008006" key="4">
    <source>
        <dbReference type="Google" id="ProtNLM"/>
    </source>
</evidence>
<accession>A0A4U0SLV3</accession>
<name>A0A4U0SLV3_9ACTN</name>
<dbReference type="EMBL" id="SUMC01000011">
    <property type="protein sequence ID" value="TKA10864.1"/>
    <property type="molecule type" value="Genomic_DNA"/>
</dbReference>
<evidence type="ECO:0000313" key="2">
    <source>
        <dbReference type="EMBL" id="TKA10864.1"/>
    </source>
</evidence>
<evidence type="ECO:0000313" key="3">
    <source>
        <dbReference type="Proteomes" id="UP000305778"/>
    </source>
</evidence>
<proteinExistence type="predicted"/>
<gene>
    <name evidence="2" type="ORF">FCI23_14650</name>
</gene>
<feature type="region of interest" description="Disordered" evidence="1">
    <location>
        <begin position="1"/>
        <end position="35"/>
    </location>
</feature>
<protein>
    <recommendedName>
        <fullName evidence="4">HNH endonuclease</fullName>
    </recommendedName>
</protein>
<dbReference type="OrthoDB" id="9802901at2"/>
<comment type="caution">
    <text evidence="2">The sequence shown here is derived from an EMBL/GenBank/DDBJ whole genome shotgun (WGS) entry which is preliminary data.</text>
</comment>
<evidence type="ECO:0000256" key="1">
    <source>
        <dbReference type="SAM" id="MobiDB-lite"/>
    </source>
</evidence>
<dbReference type="RefSeq" id="WP_136724238.1">
    <property type="nucleotide sequence ID" value="NZ_SUMC01000011.1"/>
</dbReference>
<dbReference type="Proteomes" id="UP000305778">
    <property type="component" value="Unassembled WGS sequence"/>
</dbReference>
<reference evidence="2 3" key="1">
    <citation type="submission" date="2019-04" db="EMBL/GenBank/DDBJ databases">
        <title>Streptomyces oryziradicis sp. nov., a novel actinomycete isolated from rhizosphere soil of rice (Oryza sativa L.).</title>
        <authorList>
            <person name="Li C."/>
        </authorList>
    </citation>
    <scope>NUCLEOTIDE SEQUENCE [LARGE SCALE GENOMIC DNA]</scope>
    <source>
        <strain evidence="2 3">NEAU-C40</strain>
    </source>
</reference>
<keyword evidence="3" id="KW-1185">Reference proteome</keyword>